<evidence type="ECO:0000256" key="3">
    <source>
        <dbReference type="ARBA" id="ARBA00006958"/>
    </source>
</evidence>
<keyword evidence="7" id="KW-0539">Nucleus</keyword>
<evidence type="ECO:0000256" key="6">
    <source>
        <dbReference type="ARBA" id="ARBA00022801"/>
    </source>
</evidence>
<keyword evidence="4" id="KW-0540">Nuclease</keyword>
<keyword evidence="5" id="KW-0479">Metal-binding</keyword>
<comment type="caution">
    <text evidence="9">The sequence shown here is derived from an EMBL/GenBank/DDBJ whole genome shotgun (WGS) entry which is preliminary data.</text>
</comment>
<dbReference type="InterPro" id="IPR027806">
    <property type="entry name" value="HARBI1_dom"/>
</dbReference>
<evidence type="ECO:0000313" key="9">
    <source>
        <dbReference type="EMBL" id="KAE9522789.1"/>
    </source>
</evidence>
<sequence length="410" mass="47328">MESDEELVIITLLLDEEDEEESRGNKRKHRMWIHDIFKKRSQFGEYHTLFTDLLNDDVKFFQYFRMSHAKFTTLLDILRPHILRQNTTYREAIEPEQKLAVCLRFLATGNSFRSISFSFRLGERTVRRIVYSTCEAISQFLQPLVMPKPSEEVWRESEEGFREKWNFPNAIAAIDGKYVLIQAPPHSGSNYFCYKKHFSTVLLALVDANYKFIVVDIGAFGKNSDASILRNSNLGKGLQNGTLNIPSPKILPGGSDVLPHVIIGDEAFPLCTNLMRPYSRDDAQRNEEKKVFNYRLSRARNTVENTFGILARKFRIFERKLSMSQEHIVSVVMATCCLHNFLRNDTCHWTENDLNISISNMRGLQDLRNIGGNSKTDALAVRDGFKSYFNSAAGSVEWQLRRVRAGRRFT</sequence>
<evidence type="ECO:0000259" key="8">
    <source>
        <dbReference type="Pfam" id="PF13359"/>
    </source>
</evidence>
<comment type="similarity">
    <text evidence="3">Belongs to the HARBI1 family.</text>
</comment>
<dbReference type="GO" id="GO:0004518">
    <property type="term" value="F:nuclease activity"/>
    <property type="evidence" value="ECO:0007669"/>
    <property type="project" value="UniProtKB-KW"/>
</dbReference>
<comment type="cofactor">
    <cofactor evidence="1">
        <name>a divalent metal cation</name>
        <dbReference type="ChEBI" id="CHEBI:60240"/>
    </cofactor>
</comment>
<organism evidence="9 10">
    <name type="scientific">Aphis glycines</name>
    <name type="common">Soybean aphid</name>
    <dbReference type="NCBI Taxonomy" id="307491"/>
    <lineage>
        <taxon>Eukaryota</taxon>
        <taxon>Metazoa</taxon>
        <taxon>Ecdysozoa</taxon>
        <taxon>Arthropoda</taxon>
        <taxon>Hexapoda</taxon>
        <taxon>Insecta</taxon>
        <taxon>Pterygota</taxon>
        <taxon>Neoptera</taxon>
        <taxon>Paraneoptera</taxon>
        <taxon>Hemiptera</taxon>
        <taxon>Sternorrhyncha</taxon>
        <taxon>Aphidomorpha</taxon>
        <taxon>Aphidoidea</taxon>
        <taxon>Aphididae</taxon>
        <taxon>Aphidini</taxon>
        <taxon>Aphis</taxon>
        <taxon>Aphis</taxon>
    </lineage>
</organism>
<dbReference type="Pfam" id="PF13359">
    <property type="entry name" value="DDE_Tnp_4"/>
    <property type="match status" value="1"/>
</dbReference>
<evidence type="ECO:0000256" key="5">
    <source>
        <dbReference type="ARBA" id="ARBA00022723"/>
    </source>
</evidence>
<dbReference type="AlphaFoldDB" id="A0A6G0SWT9"/>
<feature type="domain" description="DDE Tnp4" evidence="8">
    <location>
        <begin position="174"/>
        <end position="340"/>
    </location>
</feature>
<dbReference type="InterPro" id="IPR045249">
    <property type="entry name" value="HARBI1-like"/>
</dbReference>
<dbReference type="GO" id="GO:0016787">
    <property type="term" value="F:hydrolase activity"/>
    <property type="evidence" value="ECO:0007669"/>
    <property type="project" value="UniProtKB-KW"/>
</dbReference>
<evidence type="ECO:0000313" key="10">
    <source>
        <dbReference type="Proteomes" id="UP000475862"/>
    </source>
</evidence>
<evidence type="ECO:0000256" key="2">
    <source>
        <dbReference type="ARBA" id="ARBA00004123"/>
    </source>
</evidence>
<name>A0A6G0SWT9_APHGL</name>
<dbReference type="PANTHER" id="PTHR22930:SF269">
    <property type="entry name" value="NUCLEASE HARBI1-LIKE PROTEIN"/>
    <property type="match status" value="1"/>
</dbReference>
<gene>
    <name evidence="9" type="ORF">AGLY_016830</name>
</gene>
<keyword evidence="10" id="KW-1185">Reference proteome</keyword>
<dbReference type="GO" id="GO:0046872">
    <property type="term" value="F:metal ion binding"/>
    <property type="evidence" value="ECO:0007669"/>
    <property type="project" value="UniProtKB-KW"/>
</dbReference>
<dbReference type="OrthoDB" id="6762262at2759"/>
<dbReference type="PANTHER" id="PTHR22930">
    <property type="match status" value="1"/>
</dbReference>
<keyword evidence="6" id="KW-0378">Hydrolase</keyword>
<dbReference type="Proteomes" id="UP000475862">
    <property type="component" value="Unassembled WGS sequence"/>
</dbReference>
<proteinExistence type="inferred from homology"/>
<dbReference type="GO" id="GO:0005634">
    <property type="term" value="C:nucleus"/>
    <property type="evidence" value="ECO:0007669"/>
    <property type="project" value="UniProtKB-SubCell"/>
</dbReference>
<evidence type="ECO:0000256" key="4">
    <source>
        <dbReference type="ARBA" id="ARBA00022722"/>
    </source>
</evidence>
<dbReference type="EMBL" id="VYZN01000662">
    <property type="protein sequence ID" value="KAE9522789.1"/>
    <property type="molecule type" value="Genomic_DNA"/>
</dbReference>
<reference evidence="9 10" key="1">
    <citation type="submission" date="2019-08" db="EMBL/GenBank/DDBJ databases">
        <title>The genome of the soybean aphid Biotype 1, its phylome, world population structure and adaptation to the North American continent.</title>
        <authorList>
            <person name="Giordano R."/>
            <person name="Donthu R.K."/>
            <person name="Hernandez A.G."/>
            <person name="Wright C.L."/>
            <person name="Zimin A.V."/>
        </authorList>
    </citation>
    <scope>NUCLEOTIDE SEQUENCE [LARGE SCALE GENOMIC DNA]</scope>
    <source>
        <tissue evidence="9">Whole aphids</tissue>
    </source>
</reference>
<comment type="subcellular location">
    <subcellularLocation>
        <location evidence="2">Nucleus</location>
    </subcellularLocation>
</comment>
<evidence type="ECO:0000256" key="7">
    <source>
        <dbReference type="ARBA" id="ARBA00023242"/>
    </source>
</evidence>
<accession>A0A6G0SWT9</accession>
<protein>
    <recommendedName>
        <fullName evidence="8">DDE Tnp4 domain-containing protein</fullName>
    </recommendedName>
</protein>
<evidence type="ECO:0000256" key="1">
    <source>
        <dbReference type="ARBA" id="ARBA00001968"/>
    </source>
</evidence>